<dbReference type="SMART" id="SM00287">
    <property type="entry name" value="SH3b"/>
    <property type="match status" value="7"/>
</dbReference>
<gene>
    <name evidence="3" type="ORF">KHA93_13345</name>
</gene>
<evidence type="ECO:0000259" key="2">
    <source>
        <dbReference type="PROSITE" id="PS51781"/>
    </source>
</evidence>
<protein>
    <submittedName>
        <fullName evidence="3">SH3 domain-containing protein</fullName>
    </submittedName>
</protein>
<dbReference type="InterPro" id="IPR036028">
    <property type="entry name" value="SH3-like_dom_sf"/>
</dbReference>
<dbReference type="PROSITE" id="PS51781">
    <property type="entry name" value="SH3B"/>
    <property type="match status" value="4"/>
</dbReference>
<dbReference type="Proteomes" id="UP000682713">
    <property type="component" value="Unassembled WGS sequence"/>
</dbReference>
<dbReference type="AlphaFoldDB" id="A0A942TNL1"/>
<evidence type="ECO:0000313" key="3">
    <source>
        <dbReference type="EMBL" id="MBS4200618.1"/>
    </source>
</evidence>
<dbReference type="InterPro" id="IPR002901">
    <property type="entry name" value="MGlyc_endo_b_GlcNAc-like_dom"/>
</dbReference>
<dbReference type="SMART" id="SM00047">
    <property type="entry name" value="LYZ2"/>
    <property type="match status" value="1"/>
</dbReference>
<dbReference type="Gene3D" id="1.10.530.10">
    <property type="match status" value="1"/>
</dbReference>
<feature type="region of interest" description="Disordered" evidence="1">
    <location>
        <begin position="413"/>
        <end position="442"/>
    </location>
</feature>
<dbReference type="GO" id="GO:0004040">
    <property type="term" value="F:amidase activity"/>
    <property type="evidence" value="ECO:0007669"/>
    <property type="project" value="InterPro"/>
</dbReference>
<comment type="caution">
    <text evidence="3">The sequence shown here is derived from an EMBL/GenBank/DDBJ whole genome shotgun (WGS) entry which is preliminary data.</text>
</comment>
<sequence>MEREQMRLMKKLFVLTAMMLLFSHVTMSPFNSLIVKAASNTQKIPKTTFQTTDNLNMRSGPGVKDRIIFTIPKKNKVTATAIKDDRYNVSYTYKLQGKNVTKTGWVHKNYLKEYYQYTNMSKTYFETLKATNLRSTADTKKKVVSKIAKGNVVYSTQKVVNSIGQTWYRVSVGGKNYYVSSGDVNKTALQSITQTKYLAKNETDLYSSYSTTSTKLTKIPKGTLVTSKQRIGKWYKVTFNGKTGYIAIENLVKFVSPSEEKIGQGTYFTTSKSDLKQYAHTLSNTLGSIQQGVKIVPTHKTSNGYLKVKYDGKTGYVLSSTLKIVEDTEPPRDDSSKPTDENGEQKLEGTKFKVIDKLNLREKASTTSTILDTIPKGEVVSPTHKTSNNWYKIVYKSKIGYVSGDFLEELKAVEPPKVESPTEEQNKEEPPKVEAPKEEPPSEIITEVGIPEKTFWVKADLNLRKNADTTFNSLLIIPKNIIVIPTHKTSNNWYKVKYNGKIGYVSGTYLQEVITGNPMNNRSGYQFIDLRTQSPVAAAQINNYIANYEKSSGKKSVLSGKGQVFINSGNKYGVNALYLAAHAIHESAFGTSSLSFGKYNFFGFGAFDATPYVGAYRFPDIDSSIDFIASEMKSTYLNPSNWKYKGAILGYSTKTLSNARVDDLSEGMNFYYATDLNWGQKIASHMEKILAYDKAYYEKASINTTVPVRPSTPAGSDVFPSDVIAISNSTLYLHSKKGGSDYVSSIGKGKSFAILEKTNDYWVKVKYDGNVYWTNNIRFDVYKSYLTVQNLGRVNVSELNIRPEANTNNNPVGQLKLNDYVSIVLKKDGSLTMDSTKTWYQINLTDGKTGWVSSQYITRELK</sequence>
<dbReference type="SUPFAM" id="SSF50044">
    <property type="entry name" value="SH3-domain"/>
    <property type="match status" value="2"/>
</dbReference>
<dbReference type="PANTHER" id="PTHR34408">
    <property type="entry name" value="FAMILY PROTEIN, PUTATIVE-RELATED"/>
    <property type="match status" value="1"/>
</dbReference>
<name>A0A942TNL1_9BACI</name>
<dbReference type="PANTHER" id="PTHR34408:SF1">
    <property type="entry name" value="GLYCOSYL HYDROLASE FAMILY 19 DOMAIN-CONTAINING PROTEIN HI_1415"/>
    <property type="match status" value="1"/>
</dbReference>
<organism evidence="3 4">
    <name type="scientific">Lederbergia citrisecunda</name>
    <dbReference type="NCBI Taxonomy" id="2833583"/>
    <lineage>
        <taxon>Bacteria</taxon>
        <taxon>Bacillati</taxon>
        <taxon>Bacillota</taxon>
        <taxon>Bacilli</taxon>
        <taxon>Bacillales</taxon>
        <taxon>Bacillaceae</taxon>
        <taxon>Lederbergia</taxon>
    </lineage>
</organism>
<feature type="domain" description="SH3b" evidence="2">
    <location>
        <begin position="121"/>
        <end position="188"/>
    </location>
</feature>
<keyword evidence="4" id="KW-1185">Reference proteome</keyword>
<feature type="compositionally biased region" description="Basic and acidic residues" evidence="1">
    <location>
        <begin position="424"/>
        <end position="440"/>
    </location>
</feature>
<reference evidence="3 4" key="1">
    <citation type="submission" date="2021-05" db="EMBL/GenBank/DDBJ databases">
        <title>Novel Bacillus species.</title>
        <authorList>
            <person name="Liu G."/>
        </authorList>
    </citation>
    <scope>NUCLEOTIDE SEQUENCE [LARGE SCALE GENOMIC DNA]</scope>
    <source>
        <strain evidence="3 4">FJAT-49732</strain>
    </source>
</reference>
<evidence type="ECO:0000313" key="4">
    <source>
        <dbReference type="Proteomes" id="UP000682713"/>
    </source>
</evidence>
<dbReference type="Pfam" id="PF01832">
    <property type="entry name" value="Glucosaminidase"/>
    <property type="match status" value="1"/>
</dbReference>
<accession>A0A942TNL1</accession>
<dbReference type="EMBL" id="JAGYPJ010000001">
    <property type="protein sequence ID" value="MBS4200618.1"/>
    <property type="molecule type" value="Genomic_DNA"/>
</dbReference>
<dbReference type="InterPro" id="IPR052354">
    <property type="entry name" value="Cell_Wall_Dynamics_Protein"/>
</dbReference>
<dbReference type="Pfam" id="PF08239">
    <property type="entry name" value="SH3_3"/>
    <property type="match status" value="4"/>
</dbReference>
<feature type="domain" description="SH3b" evidence="2">
    <location>
        <begin position="193"/>
        <end position="255"/>
    </location>
</feature>
<proteinExistence type="predicted"/>
<feature type="domain" description="SH3b" evidence="2">
    <location>
        <begin position="789"/>
        <end position="861"/>
    </location>
</feature>
<dbReference type="RefSeq" id="WP_213111178.1">
    <property type="nucleotide sequence ID" value="NZ_JAGYPJ010000001.1"/>
</dbReference>
<dbReference type="Gene3D" id="2.30.30.40">
    <property type="entry name" value="SH3 Domains"/>
    <property type="match status" value="7"/>
</dbReference>
<feature type="region of interest" description="Disordered" evidence="1">
    <location>
        <begin position="327"/>
        <end position="348"/>
    </location>
</feature>
<dbReference type="InterPro" id="IPR003646">
    <property type="entry name" value="SH3-like_bac-type"/>
</dbReference>
<feature type="domain" description="SH3b" evidence="2">
    <location>
        <begin position="348"/>
        <end position="411"/>
    </location>
</feature>
<evidence type="ECO:0000256" key="1">
    <source>
        <dbReference type="SAM" id="MobiDB-lite"/>
    </source>
</evidence>